<dbReference type="PANTHER" id="PTHR12199:SF4">
    <property type="entry name" value="INTERPHOTORECEPTOR MATRIX PROTEOGLYCAN 2"/>
    <property type="match status" value="1"/>
</dbReference>
<protein>
    <submittedName>
        <fullName evidence="1">Uncharacterized protein</fullName>
    </submittedName>
</protein>
<keyword evidence="2" id="KW-1185">Reference proteome</keyword>
<dbReference type="Proteomes" id="UP001152622">
    <property type="component" value="Chromosome 8"/>
</dbReference>
<dbReference type="GO" id="GO:0005540">
    <property type="term" value="F:hyaluronic acid binding"/>
    <property type="evidence" value="ECO:0007669"/>
    <property type="project" value="TreeGrafter"/>
</dbReference>
<dbReference type="OrthoDB" id="9908153at2759"/>
<dbReference type="GO" id="GO:0008201">
    <property type="term" value="F:heparin binding"/>
    <property type="evidence" value="ECO:0007669"/>
    <property type="project" value="TreeGrafter"/>
</dbReference>
<sequence length="299" mass="35097">MSDLLVISQMKEQFRQDFDGRYTYLQELLHYASALDPRFKDLAFLVDNDTKDMIFMKITAELVKMDGEMMTAFDQMFWDFLTARAPMKTTRERAKEEILNRGDSMPSLERATKYNPMYESDITTGYSHYYRRYPEMPCYSSASAEASTDFSSEEIRHIYENNELSREEIQDRIRIIELYAKDRQFADFIRQHQVGLETRPWSYARAVTTADGGEPTVPDLESLEQQVTAFFNNKGISVSNNDIEACHPLPRRNKGDIPAIIIRFRNRKHKNALLRQGRKLNCSLMLTKRSYIAHLYYHI</sequence>
<reference evidence="1" key="1">
    <citation type="journal article" date="2023" name="Science">
        <title>Genome structures resolve the early diversification of teleost fishes.</title>
        <authorList>
            <person name="Parey E."/>
            <person name="Louis A."/>
            <person name="Montfort J."/>
            <person name="Bouchez O."/>
            <person name="Roques C."/>
            <person name="Iampietro C."/>
            <person name="Lluch J."/>
            <person name="Castinel A."/>
            <person name="Donnadieu C."/>
            <person name="Desvignes T."/>
            <person name="Floi Bucao C."/>
            <person name="Jouanno E."/>
            <person name="Wen M."/>
            <person name="Mejri S."/>
            <person name="Dirks R."/>
            <person name="Jansen H."/>
            <person name="Henkel C."/>
            <person name="Chen W.J."/>
            <person name="Zahm M."/>
            <person name="Cabau C."/>
            <person name="Klopp C."/>
            <person name="Thompson A.W."/>
            <person name="Robinson-Rechavi M."/>
            <person name="Braasch I."/>
            <person name="Lecointre G."/>
            <person name="Bobe J."/>
            <person name="Postlethwait J.H."/>
            <person name="Berthelot C."/>
            <person name="Roest Crollius H."/>
            <person name="Guiguen Y."/>
        </authorList>
    </citation>
    <scope>NUCLEOTIDE SEQUENCE</scope>
    <source>
        <strain evidence="1">WJC10195</strain>
    </source>
</reference>
<organism evidence="1 2">
    <name type="scientific">Synaphobranchus kaupii</name>
    <name type="common">Kaup's arrowtooth eel</name>
    <dbReference type="NCBI Taxonomy" id="118154"/>
    <lineage>
        <taxon>Eukaryota</taxon>
        <taxon>Metazoa</taxon>
        <taxon>Chordata</taxon>
        <taxon>Craniata</taxon>
        <taxon>Vertebrata</taxon>
        <taxon>Euteleostomi</taxon>
        <taxon>Actinopterygii</taxon>
        <taxon>Neopterygii</taxon>
        <taxon>Teleostei</taxon>
        <taxon>Anguilliformes</taxon>
        <taxon>Synaphobranchidae</taxon>
        <taxon>Synaphobranchus</taxon>
    </lineage>
</organism>
<evidence type="ECO:0000313" key="2">
    <source>
        <dbReference type="Proteomes" id="UP001152622"/>
    </source>
</evidence>
<dbReference type="EMBL" id="JAINUF010000008">
    <property type="protein sequence ID" value="KAJ8351890.1"/>
    <property type="molecule type" value="Genomic_DNA"/>
</dbReference>
<dbReference type="GO" id="GO:0007601">
    <property type="term" value="P:visual perception"/>
    <property type="evidence" value="ECO:0007669"/>
    <property type="project" value="InterPro"/>
</dbReference>
<gene>
    <name evidence="1" type="ORF">SKAU_G00233660</name>
</gene>
<evidence type="ECO:0000313" key="1">
    <source>
        <dbReference type="EMBL" id="KAJ8351890.1"/>
    </source>
</evidence>
<dbReference type="PANTHER" id="PTHR12199">
    <property type="entry name" value="INTERPHOTORECEPTOR MATRIX PROTEOGLYCAN"/>
    <property type="match status" value="1"/>
</dbReference>
<accession>A0A9Q1F692</accession>
<name>A0A9Q1F692_SYNKA</name>
<comment type="caution">
    <text evidence="1">The sequence shown here is derived from an EMBL/GenBank/DDBJ whole genome shotgun (WGS) entry which is preliminary data.</text>
</comment>
<dbReference type="AlphaFoldDB" id="A0A9Q1F692"/>
<proteinExistence type="predicted"/>
<dbReference type="InterPro" id="IPR039861">
    <property type="entry name" value="IMPG"/>
</dbReference>